<dbReference type="EMBL" id="VFRR01000027">
    <property type="protein sequence ID" value="TPE49024.1"/>
    <property type="molecule type" value="Genomic_DNA"/>
</dbReference>
<sequence length="522" mass="58859">MKIAPKSHSKKPDYSQLSQAELVSLLLQKDSILAQRDAYIDRLEEIIRLQKVQRFAAKSEKQPFQITLFDEAELESAIDDLIDEIPEDSLSPELAQTKQSRQRQRGFSASLNRIRREICLSDDEKAGATKTFFTKVKEELEFIPAQLNVIEIWQEKAVFESSTGEQIIAAKRPTHPLGKCVATTSLLAYIITSKYADGLPLYRLDGMLARLGHEIGRNNMANWIIRLDDVFKPLINLMREQQNLGRYIQADETRIQVLKETGKTAQSDKWMWVTRGGPPDKPSVLFDYDPTRAGHVPARLLDGFSGVLQVDGYSFYGKVCRDLDITRIGCWDHVRRKFVEAARGAAPQKGKSNKTTPSKADVAIAKIRKLYAIESKIENLSESEKYTVRQELALPLLEDFKAWLETNQTKVPKDSLTFKAIQYTLNQWSSLVACCDHGFVHISNALAENAIRPFAVGRRNWLFADTTRGAHASATCYSLIETAKANGLEPSGYIQYVLDHIADADTLEKLEALLPWNRAKAG</sequence>
<feature type="domain" description="Transposase IS66 C-terminal" evidence="3">
    <location>
        <begin position="478"/>
        <end position="516"/>
    </location>
</feature>
<evidence type="ECO:0000313" key="4">
    <source>
        <dbReference type="EMBL" id="TPE49024.1"/>
    </source>
</evidence>
<dbReference type="OrthoDB" id="9800877at2"/>
<dbReference type="Pfam" id="PF13007">
    <property type="entry name" value="LZ_Tnp_IS66"/>
    <property type="match status" value="1"/>
</dbReference>
<dbReference type="NCBIfam" id="NF033517">
    <property type="entry name" value="transpos_IS66"/>
    <property type="match status" value="1"/>
</dbReference>
<evidence type="ECO:0000313" key="5">
    <source>
        <dbReference type="Proteomes" id="UP000315901"/>
    </source>
</evidence>
<evidence type="ECO:0000259" key="2">
    <source>
        <dbReference type="Pfam" id="PF13007"/>
    </source>
</evidence>
<dbReference type="PANTHER" id="PTHR33678:SF1">
    <property type="entry name" value="BLL1576 PROTEIN"/>
    <property type="match status" value="1"/>
</dbReference>
<dbReference type="Pfam" id="PF13817">
    <property type="entry name" value="DDE_Tnp_IS66_C"/>
    <property type="match status" value="1"/>
</dbReference>
<feature type="domain" description="Transposase IS66 central" evidence="1">
    <location>
        <begin position="180"/>
        <end position="471"/>
    </location>
</feature>
<feature type="domain" description="Transposase TnpC homeodomain" evidence="2">
    <location>
        <begin position="42"/>
        <end position="115"/>
    </location>
</feature>
<dbReference type="RefSeq" id="WP_140589801.1">
    <property type="nucleotide sequence ID" value="NZ_VFRR01000027.1"/>
</dbReference>
<comment type="caution">
    <text evidence="4">The sequence shown here is derived from an EMBL/GenBank/DDBJ whole genome shotgun (WGS) entry which is preliminary data.</text>
</comment>
<name>A0A501WLL0_9GAMM</name>
<dbReference type="Proteomes" id="UP000315901">
    <property type="component" value="Unassembled WGS sequence"/>
</dbReference>
<dbReference type="InterPro" id="IPR052344">
    <property type="entry name" value="Transposase-related"/>
</dbReference>
<gene>
    <name evidence="4" type="ORF">FJM67_12590</name>
</gene>
<evidence type="ECO:0000259" key="3">
    <source>
        <dbReference type="Pfam" id="PF13817"/>
    </source>
</evidence>
<dbReference type="InterPro" id="IPR039552">
    <property type="entry name" value="IS66_C"/>
</dbReference>
<reference evidence="4 5" key="1">
    <citation type="submission" date="2019-06" db="EMBL/GenBank/DDBJ databases">
        <title>A novel bacterium of genus Marinomonas, isolated from coastal sand.</title>
        <authorList>
            <person name="Huang H."/>
            <person name="Mo K."/>
            <person name="Hu Y."/>
        </authorList>
    </citation>
    <scope>NUCLEOTIDE SEQUENCE [LARGE SCALE GENOMIC DNA]</scope>
    <source>
        <strain evidence="4 5">HB171799</strain>
    </source>
</reference>
<organism evidence="4 5">
    <name type="scientific">Maribrevibacterium harenarium</name>
    <dbReference type="NCBI Taxonomy" id="2589817"/>
    <lineage>
        <taxon>Bacteria</taxon>
        <taxon>Pseudomonadati</taxon>
        <taxon>Pseudomonadota</taxon>
        <taxon>Gammaproteobacteria</taxon>
        <taxon>Oceanospirillales</taxon>
        <taxon>Oceanospirillaceae</taxon>
        <taxon>Maribrevibacterium</taxon>
    </lineage>
</organism>
<dbReference type="PANTHER" id="PTHR33678">
    <property type="entry name" value="BLL1576 PROTEIN"/>
    <property type="match status" value="1"/>
</dbReference>
<accession>A0A501WLL0</accession>
<protein>
    <submittedName>
        <fullName evidence="4">IS66 family transposase</fullName>
    </submittedName>
</protein>
<keyword evidence="5" id="KW-1185">Reference proteome</keyword>
<dbReference type="InterPro" id="IPR024463">
    <property type="entry name" value="Transposase_TnpC_homeodom"/>
</dbReference>
<proteinExistence type="predicted"/>
<evidence type="ECO:0000259" key="1">
    <source>
        <dbReference type="Pfam" id="PF03050"/>
    </source>
</evidence>
<dbReference type="Pfam" id="PF03050">
    <property type="entry name" value="DDE_Tnp_IS66"/>
    <property type="match status" value="1"/>
</dbReference>
<dbReference type="InterPro" id="IPR004291">
    <property type="entry name" value="Transposase_IS66_central"/>
</dbReference>
<dbReference type="AlphaFoldDB" id="A0A501WLL0"/>